<dbReference type="InterPro" id="IPR010661">
    <property type="entry name" value="RVT_thumb"/>
</dbReference>
<evidence type="ECO:0000256" key="4">
    <source>
        <dbReference type="ARBA" id="ARBA00022759"/>
    </source>
</evidence>
<name>A0A7K9SUJ3_9PICI</name>
<feature type="non-terminal residue" evidence="8">
    <location>
        <position position="99"/>
    </location>
</feature>
<keyword evidence="5" id="KW-0378">Hydrolase</keyword>
<evidence type="ECO:0000256" key="2">
    <source>
        <dbReference type="ARBA" id="ARBA00022695"/>
    </source>
</evidence>
<keyword evidence="1" id="KW-0808">Transferase</keyword>
<dbReference type="GO" id="GO:0003964">
    <property type="term" value="F:RNA-directed DNA polymerase activity"/>
    <property type="evidence" value="ECO:0007669"/>
    <property type="project" value="UniProtKB-KW"/>
</dbReference>
<keyword evidence="9" id="KW-1185">Reference proteome</keyword>
<dbReference type="InterPro" id="IPR043128">
    <property type="entry name" value="Rev_trsase/Diguanyl_cyclase"/>
</dbReference>
<keyword evidence="3" id="KW-0540">Nuclease</keyword>
<organism evidence="8 9">
    <name type="scientific">Galbula dea</name>
    <dbReference type="NCBI Taxonomy" id="1109041"/>
    <lineage>
        <taxon>Eukaryota</taxon>
        <taxon>Metazoa</taxon>
        <taxon>Chordata</taxon>
        <taxon>Craniata</taxon>
        <taxon>Vertebrata</taxon>
        <taxon>Euteleostomi</taxon>
        <taxon>Archelosauria</taxon>
        <taxon>Archosauria</taxon>
        <taxon>Dinosauria</taxon>
        <taxon>Saurischia</taxon>
        <taxon>Theropoda</taxon>
        <taxon>Coelurosauria</taxon>
        <taxon>Aves</taxon>
        <taxon>Neognathae</taxon>
        <taxon>Neoaves</taxon>
        <taxon>Telluraves</taxon>
        <taxon>Coraciimorphae</taxon>
        <taxon>Piciformes</taxon>
        <taxon>Galbulidae</taxon>
        <taxon>Galbula</taxon>
    </lineage>
</organism>
<dbReference type="Proteomes" id="UP000566440">
    <property type="component" value="Unassembled WGS sequence"/>
</dbReference>
<evidence type="ECO:0000256" key="6">
    <source>
        <dbReference type="ARBA" id="ARBA00022918"/>
    </source>
</evidence>
<dbReference type="GO" id="GO:0004519">
    <property type="term" value="F:endonuclease activity"/>
    <property type="evidence" value="ECO:0007669"/>
    <property type="project" value="UniProtKB-KW"/>
</dbReference>
<dbReference type="Pfam" id="PF06817">
    <property type="entry name" value="RVT_thumb"/>
    <property type="match status" value="1"/>
</dbReference>
<dbReference type="AlphaFoldDB" id="A0A7K9SUJ3"/>
<evidence type="ECO:0000256" key="3">
    <source>
        <dbReference type="ARBA" id="ARBA00022722"/>
    </source>
</evidence>
<dbReference type="Gene3D" id="3.30.70.270">
    <property type="match status" value="1"/>
</dbReference>
<sequence>AQKLLGTINWIRPYLGLTTSQLAPLFDTLKGNPDLTSPRKLSKEAKDALKQVEWAISNRQVYRINLETPITVFITLAELHPTGIIGQWNEQWIDPLHIL</sequence>
<evidence type="ECO:0000256" key="1">
    <source>
        <dbReference type="ARBA" id="ARBA00022679"/>
    </source>
</evidence>
<keyword evidence="4" id="KW-0255">Endonuclease</keyword>
<protein>
    <submittedName>
        <fullName evidence="8">POK18 protein</fullName>
    </submittedName>
</protein>
<dbReference type="PANTHER" id="PTHR41694">
    <property type="entry name" value="ENDOGENOUS RETROVIRUS GROUP K MEMBER POL PROTEIN"/>
    <property type="match status" value="1"/>
</dbReference>
<dbReference type="GO" id="GO:0035613">
    <property type="term" value="F:RNA stem-loop binding"/>
    <property type="evidence" value="ECO:0007669"/>
    <property type="project" value="TreeGrafter"/>
</dbReference>
<reference evidence="8 9" key="1">
    <citation type="submission" date="2019-09" db="EMBL/GenBank/DDBJ databases">
        <title>Bird 10,000 Genomes (B10K) Project - Family phase.</title>
        <authorList>
            <person name="Zhang G."/>
        </authorList>
    </citation>
    <scope>NUCLEOTIDE SEQUENCE [LARGE SCALE GENOMIC DNA]</scope>
    <source>
        <strain evidence="8">B10K-DU-001-62</strain>
        <tissue evidence="8">Muscle</tissue>
    </source>
</reference>
<dbReference type="InterPro" id="IPR043502">
    <property type="entry name" value="DNA/RNA_pol_sf"/>
</dbReference>
<dbReference type="PANTHER" id="PTHR41694:SF3">
    <property type="entry name" value="RNA-DIRECTED DNA POLYMERASE-RELATED"/>
    <property type="match status" value="1"/>
</dbReference>
<proteinExistence type="predicted"/>
<dbReference type="OrthoDB" id="9395730at2759"/>
<gene>
    <name evidence="8" type="primary">Ervk18_2</name>
    <name evidence="8" type="ORF">GALDEA_R16187</name>
</gene>
<feature type="non-terminal residue" evidence="8">
    <location>
        <position position="1"/>
    </location>
</feature>
<evidence type="ECO:0000313" key="9">
    <source>
        <dbReference type="Proteomes" id="UP000566440"/>
    </source>
</evidence>
<keyword evidence="2" id="KW-0548">Nucleotidyltransferase</keyword>
<dbReference type="SUPFAM" id="SSF56672">
    <property type="entry name" value="DNA/RNA polymerases"/>
    <property type="match status" value="1"/>
</dbReference>
<feature type="domain" description="Reverse transcriptase thumb" evidence="7">
    <location>
        <begin position="2"/>
        <end position="50"/>
    </location>
</feature>
<keyword evidence="6" id="KW-0695">RNA-directed DNA polymerase</keyword>
<dbReference type="EMBL" id="VWZX01004543">
    <property type="protein sequence ID" value="NXI39500.1"/>
    <property type="molecule type" value="Genomic_DNA"/>
</dbReference>
<accession>A0A7K9SUJ3</accession>
<dbReference type="GO" id="GO:0016787">
    <property type="term" value="F:hydrolase activity"/>
    <property type="evidence" value="ECO:0007669"/>
    <property type="project" value="UniProtKB-KW"/>
</dbReference>
<comment type="caution">
    <text evidence="8">The sequence shown here is derived from an EMBL/GenBank/DDBJ whole genome shotgun (WGS) entry which is preliminary data.</text>
</comment>
<evidence type="ECO:0000256" key="5">
    <source>
        <dbReference type="ARBA" id="ARBA00022801"/>
    </source>
</evidence>
<evidence type="ECO:0000259" key="7">
    <source>
        <dbReference type="Pfam" id="PF06817"/>
    </source>
</evidence>
<evidence type="ECO:0000313" key="8">
    <source>
        <dbReference type="EMBL" id="NXI39500.1"/>
    </source>
</evidence>